<keyword evidence="3" id="KW-1185">Reference proteome</keyword>
<feature type="compositionally biased region" description="Basic and acidic residues" evidence="1">
    <location>
        <begin position="208"/>
        <end position="230"/>
    </location>
</feature>
<organism evidence="2 3">
    <name type="scientific">Hymenobacter monticola</name>
    <dbReference type="NCBI Taxonomy" id="1705399"/>
    <lineage>
        <taxon>Bacteria</taxon>
        <taxon>Pseudomonadati</taxon>
        <taxon>Bacteroidota</taxon>
        <taxon>Cytophagia</taxon>
        <taxon>Cytophagales</taxon>
        <taxon>Hymenobacteraceae</taxon>
        <taxon>Hymenobacter</taxon>
    </lineage>
</organism>
<dbReference type="EMBL" id="CP094534">
    <property type="protein sequence ID" value="UOE35347.1"/>
    <property type="molecule type" value="Genomic_DNA"/>
</dbReference>
<feature type="region of interest" description="Disordered" evidence="1">
    <location>
        <begin position="275"/>
        <end position="300"/>
    </location>
</feature>
<accession>A0ABY4B843</accession>
<evidence type="ECO:0000313" key="3">
    <source>
        <dbReference type="Proteomes" id="UP000831390"/>
    </source>
</evidence>
<feature type="region of interest" description="Disordered" evidence="1">
    <location>
        <begin position="151"/>
        <end position="234"/>
    </location>
</feature>
<feature type="compositionally biased region" description="Polar residues" evidence="1">
    <location>
        <begin position="280"/>
        <end position="293"/>
    </location>
</feature>
<dbReference type="RefSeq" id="WP_243517133.1">
    <property type="nucleotide sequence ID" value="NZ_CP094534.1"/>
</dbReference>
<sequence length="326" mass="35756">MSDLQNPLFDEEKEFLERKKLEYERALRGDVDHIKDQSVKVGKVAAVGVGLAGSIWLITKAFSGKKKKKHNPYVEEEDHDYDHEDAGSYGHYDGFDTHEFDRDSEAFDEDDETGPGYYTAGNGKRYKSKFYRKSAADSARAFAAHDEHNEHGHYGQEQSNEDDRPDFATATSHAENRAQLAGAGLPAYSSGHDTEEFEDDPFQDLPYDDSRRLPNTHAFDEEHDHVDGSRPARPSFVGEVLQSFLKSDTGKVLVGQVAAVALALVTKKVSEFFPADKNSDAASDNSGVNSDLAPSSGYAPVETGFAPVASSVSLDSPDASTHSQSL</sequence>
<evidence type="ECO:0000313" key="2">
    <source>
        <dbReference type="EMBL" id="UOE35347.1"/>
    </source>
</evidence>
<dbReference type="Proteomes" id="UP000831390">
    <property type="component" value="Chromosome"/>
</dbReference>
<protein>
    <submittedName>
        <fullName evidence="2">Uncharacterized protein</fullName>
    </submittedName>
</protein>
<reference evidence="2 3" key="1">
    <citation type="submission" date="2022-03" db="EMBL/GenBank/DDBJ databases">
        <title>Hymenobactersp. isolated from the air.</title>
        <authorList>
            <person name="Won M."/>
            <person name="Kwon S.-W."/>
        </authorList>
    </citation>
    <scope>NUCLEOTIDE SEQUENCE [LARGE SCALE GENOMIC DNA]</scope>
    <source>
        <strain evidence="2 3">KACC 22596</strain>
    </source>
</reference>
<name>A0ABY4B843_9BACT</name>
<gene>
    <name evidence="2" type="ORF">MTP16_06780</name>
</gene>
<proteinExistence type="predicted"/>
<evidence type="ECO:0000256" key="1">
    <source>
        <dbReference type="SAM" id="MobiDB-lite"/>
    </source>
</evidence>